<proteinExistence type="predicted"/>
<organism evidence="1 2">
    <name type="scientific">Hirundo rustica rustica</name>
    <dbReference type="NCBI Taxonomy" id="333673"/>
    <lineage>
        <taxon>Eukaryota</taxon>
        <taxon>Metazoa</taxon>
        <taxon>Chordata</taxon>
        <taxon>Craniata</taxon>
        <taxon>Vertebrata</taxon>
        <taxon>Euteleostomi</taxon>
        <taxon>Archelosauria</taxon>
        <taxon>Archosauria</taxon>
        <taxon>Dinosauria</taxon>
        <taxon>Saurischia</taxon>
        <taxon>Theropoda</taxon>
        <taxon>Coelurosauria</taxon>
        <taxon>Aves</taxon>
        <taxon>Neognathae</taxon>
        <taxon>Neoaves</taxon>
        <taxon>Telluraves</taxon>
        <taxon>Australaves</taxon>
        <taxon>Passeriformes</taxon>
        <taxon>Sylvioidea</taxon>
        <taxon>Hirundinidae</taxon>
        <taxon>Hirundo</taxon>
    </lineage>
</organism>
<evidence type="ECO:0000313" key="2">
    <source>
        <dbReference type="Proteomes" id="UP000269221"/>
    </source>
</evidence>
<gene>
    <name evidence="1" type="ORF">DUI87_18652</name>
</gene>
<comment type="caution">
    <text evidence="1">The sequence shown here is derived from an EMBL/GenBank/DDBJ whole genome shotgun (WGS) entry which is preliminary data.</text>
</comment>
<dbReference type="EMBL" id="QRBI01000123">
    <property type="protein sequence ID" value="RMC05459.1"/>
    <property type="molecule type" value="Genomic_DNA"/>
</dbReference>
<dbReference type="Proteomes" id="UP000269221">
    <property type="component" value="Unassembled WGS sequence"/>
</dbReference>
<sequence length="214" mass="24861">MTWMKGTNTSSADSVMTENWDNWLISQRAVLTFIKTWTGWRAGQRNLMKFDKELRNNPLHQYRLEAKPLASRSVEKDLWVLVDNGFHEPAVSPCDQESQRGVKTACFPSNELSVYSPKQVEVFLRARDPQIFARDKDIHDKDYEVQNLTVIDERKKPENFYFKGLSFTCILEKMRSDLGKVKDHICSVQLIKDQGHIDSMKEIQFLSLPFDSIA</sequence>
<keyword evidence="2" id="KW-1185">Reference proteome</keyword>
<name>A0A3M0JX52_HIRRU</name>
<protein>
    <submittedName>
        <fullName evidence="1">Uncharacterized protein</fullName>
    </submittedName>
</protein>
<reference evidence="1 2" key="1">
    <citation type="submission" date="2018-07" db="EMBL/GenBank/DDBJ databases">
        <title>A high quality draft genome assembly of the barn swallow (H. rustica rustica).</title>
        <authorList>
            <person name="Formenti G."/>
            <person name="Chiara M."/>
            <person name="Poveda L."/>
            <person name="Francoijs K.-J."/>
            <person name="Bonisoli-Alquati A."/>
            <person name="Canova L."/>
            <person name="Gianfranceschi L."/>
            <person name="Horner D.S."/>
            <person name="Saino N."/>
        </authorList>
    </citation>
    <scope>NUCLEOTIDE SEQUENCE [LARGE SCALE GENOMIC DNA]</scope>
    <source>
        <strain evidence="1">Chelidonia</strain>
        <tissue evidence="1">Blood</tissue>
    </source>
</reference>
<evidence type="ECO:0000313" key="1">
    <source>
        <dbReference type="EMBL" id="RMC05459.1"/>
    </source>
</evidence>
<dbReference type="AlphaFoldDB" id="A0A3M0JX52"/>
<accession>A0A3M0JX52</accession>